<evidence type="ECO:0000313" key="3">
    <source>
        <dbReference type="Proteomes" id="UP000035268"/>
    </source>
</evidence>
<organism evidence="2 3">
    <name type="scientific">Kiritimatiella glycovorans</name>
    <dbReference type="NCBI Taxonomy" id="1307763"/>
    <lineage>
        <taxon>Bacteria</taxon>
        <taxon>Pseudomonadati</taxon>
        <taxon>Kiritimatiellota</taxon>
        <taxon>Kiritimatiellia</taxon>
        <taxon>Kiritimatiellales</taxon>
        <taxon>Kiritimatiellaceae</taxon>
        <taxon>Kiritimatiella</taxon>
    </lineage>
</organism>
<dbReference type="AlphaFoldDB" id="A0A0G3EHU4"/>
<name>A0A0G3EHU4_9BACT</name>
<gene>
    <name evidence="2" type="ORF">L21SP4_00479</name>
</gene>
<sequence length="248" mass="27960">MPVQILMIVLFIALITVYRKRRRWPAANPVLIVLSVITLLLAGFYGWNTFRIEKYPSEEVKLRNRAAGRVVGEYLASSLEEAGPVLVIGYPAKLEKNPARELALLRLEELRAALSGRPNPVVISEMPYERFMKWMPEAPGPGYPRDVFFMQLEAHPDAEAVVSLLGVPMLKAEDEPKDIPPVYDLSLSSTFGYQPLFKHGFLKAAVTFRGRGERETEPAEGDSLGRVFRNHYLLVTPENYSNAIPDMM</sequence>
<accession>A0A0G3EHU4</accession>
<reference evidence="3" key="1">
    <citation type="submission" date="2015-02" db="EMBL/GenBank/DDBJ databases">
        <title>Description and complete genome sequence of the first cultured representative of the subdivision 5 of the Verrucomicrobia phylum.</title>
        <authorList>
            <person name="Spring S."/>
            <person name="Bunk B."/>
            <person name="Sproer C."/>
            <person name="Klenk H.-P."/>
        </authorList>
    </citation>
    <scope>NUCLEOTIDE SEQUENCE [LARGE SCALE GENOMIC DNA]</scope>
    <source>
        <strain evidence="3">L21-Fru-AB</strain>
    </source>
</reference>
<feature type="transmembrane region" description="Helical" evidence="1">
    <location>
        <begin position="29"/>
        <end position="47"/>
    </location>
</feature>
<reference evidence="2 3" key="2">
    <citation type="journal article" date="2016" name="ISME J.">
        <title>Characterization of the first cultured representative of Verrucomicrobia subdivision 5 indicates the proposal of a novel phylum.</title>
        <authorList>
            <person name="Spring S."/>
            <person name="Bunk B."/>
            <person name="Sproer C."/>
            <person name="Schumann P."/>
            <person name="Rohde M."/>
            <person name="Tindall B.J."/>
            <person name="Klenk H.P."/>
        </authorList>
    </citation>
    <scope>NUCLEOTIDE SEQUENCE [LARGE SCALE GENOMIC DNA]</scope>
    <source>
        <strain evidence="2 3">L21-Fru-AB</strain>
    </source>
</reference>
<keyword evidence="1" id="KW-0472">Membrane</keyword>
<evidence type="ECO:0000313" key="2">
    <source>
        <dbReference type="EMBL" id="AKJ63759.1"/>
    </source>
</evidence>
<keyword evidence="1" id="KW-1133">Transmembrane helix</keyword>
<evidence type="ECO:0000256" key="1">
    <source>
        <dbReference type="SAM" id="Phobius"/>
    </source>
</evidence>
<protein>
    <submittedName>
        <fullName evidence="2">Uncharacterized protein</fullName>
    </submittedName>
</protein>
<keyword evidence="1" id="KW-0812">Transmembrane</keyword>
<dbReference type="EMBL" id="CP010904">
    <property type="protein sequence ID" value="AKJ63759.1"/>
    <property type="molecule type" value="Genomic_DNA"/>
</dbReference>
<keyword evidence="3" id="KW-1185">Reference proteome</keyword>
<dbReference type="Proteomes" id="UP000035268">
    <property type="component" value="Chromosome"/>
</dbReference>
<proteinExistence type="predicted"/>
<dbReference type="RefSeq" id="WP_052881159.1">
    <property type="nucleotide sequence ID" value="NZ_CP010904.1"/>
</dbReference>
<dbReference type="KEGG" id="vbl:L21SP4_00479"/>